<dbReference type="PANTHER" id="PTHR47683:SF3">
    <property type="entry name" value="RIBOSOMAL LARGE SUBUNIT PSEUDOURIDINE SYNTHASE B"/>
    <property type="match status" value="1"/>
</dbReference>
<evidence type="ECO:0000256" key="1">
    <source>
        <dbReference type="ARBA" id="ARBA00008348"/>
    </source>
</evidence>
<name>A0A7W7ZBW3_9BACT</name>
<dbReference type="Pfam" id="PF01479">
    <property type="entry name" value="S4"/>
    <property type="match status" value="1"/>
</dbReference>
<accession>A0A7W7ZBW3</accession>
<dbReference type="FunFam" id="3.10.290.10:FF:000003">
    <property type="entry name" value="Pseudouridine synthase"/>
    <property type="match status" value="1"/>
</dbReference>
<dbReference type="InterPro" id="IPR006145">
    <property type="entry name" value="PsdUridine_synth_RsuA/RluA"/>
</dbReference>
<dbReference type="SMART" id="SM00363">
    <property type="entry name" value="S4"/>
    <property type="match status" value="1"/>
</dbReference>
<dbReference type="GO" id="GO:0000455">
    <property type="term" value="P:enzyme-directed rRNA pseudouridine synthesis"/>
    <property type="evidence" value="ECO:0007669"/>
    <property type="project" value="UniProtKB-ARBA"/>
</dbReference>
<dbReference type="GO" id="GO:0003723">
    <property type="term" value="F:RNA binding"/>
    <property type="evidence" value="ECO:0007669"/>
    <property type="project" value="UniProtKB-KW"/>
</dbReference>
<evidence type="ECO:0000256" key="5">
    <source>
        <dbReference type="RuleBase" id="RU003887"/>
    </source>
</evidence>
<dbReference type="AlphaFoldDB" id="A0A7W7ZBW3"/>
<organism evidence="8 9">
    <name type="scientific">Granulicella aggregans</name>
    <dbReference type="NCBI Taxonomy" id="474949"/>
    <lineage>
        <taxon>Bacteria</taxon>
        <taxon>Pseudomonadati</taxon>
        <taxon>Acidobacteriota</taxon>
        <taxon>Terriglobia</taxon>
        <taxon>Terriglobales</taxon>
        <taxon>Acidobacteriaceae</taxon>
        <taxon>Granulicella</taxon>
    </lineage>
</organism>
<proteinExistence type="inferred from homology"/>
<dbReference type="Gene3D" id="3.30.70.580">
    <property type="entry name" value="Pseudouridine synthase I, catalytic domain, N-terminal subdomain"/>
    <property type="match status" value="1"/>
</dbReference>
<dbReference type="InterPro" id="IPR036986">
    <property type="entry name" value="S4_RNA-bd_sf"/>
</dbReference>
<evidence type="ECO:0000256" key="3">
    <source>
        <dbReference type="ARBA" id="ARBA00023235"/>
    </source>
</evidence>
<dbReference type="PROSITE" id="PS01149">
    <property type="entry name" value="PSI_RSU"/>
    <property type="match status" value="1"/>
</dbReference>
<dbReference type="PANTHER" id="PTHR47683">
    <property type="entry name" value="PSEUDOURIDINE SYNTHASE FAMILY PROTEIN-RELATED"/>
    <property type="match status" value="1"/>
</dbReference>
<dbReference type="Gene3D" id="3.30.70.1560">
    <property type="entry name" value="Alpha-L RNA-binding motif"/>
    <property type="match status" value="1"/>
</dbReference>
<dbReference type="InterPro" id="IPR000748">
    <property type="entry name" value="PsdUridine_synth_RsuA/RluB/E/F"/>
</dbReference>
<evidence type="ECO:0000256" key="6">
    <source>
        <dbReference type="SAM" id="MobiDB-lite"/>
    </source>
</evidence>
<evidence type="ECO:0000256" key="2">
    <source>
        <dbReference type="ARBA" id="ARBA00022884"/>
    </source>
</evidence>
<dbReference type="SUPFAM" id="SSF55120">
    <property type="entry name" value="Pseudouridine synthase"/>
    <property type="match status" value="1"/>
</dbReference>
<comment type="similarity">
    <text evidence="1 5">Belongs to the pseudouridine synthase RsuA family.</text>
</comment>
<dbReference type="SUPFAM" id="SSF55174">
    <property type="entry name" value="Alpha-L RNA-binding motif"/>
    <property type="match status" value="1"/>
</dbReference>
<dbReference type="PROSITE" id="PS50889">
    <property type="entry name" value="S4"/>
    <property type="match status" value="1"/>
</dbReference>
<keyword evidence="3 5" id="KW-0413">Isomerase</keyword>
<dbReference type="InterPro" id="IPR020094">
    <property type="entry name" value="TruA/RsuA/RluB/E/F_N"/>
</dbReference>
<evidence type="ECO:0000256" key="4">
    <source>
        <dbReference type="PROSITE-ProRule" id="PRU00182"/>
    </source>
</evidence>
<dbReference type="InterPro" id="IPR002942">
    <property type="entry name" value="S4_RNA-bd"/>
</dbReference>
<feature type="domain" description="RNA-binding S4" evidence="7">
    <location>
        <begin position="23"/>
        <end position="82"/>
    </location>
</feature>
<gene>
    <name evidence="8" type="ORF">HDF16_001216</name>
</gene>
<dbReference type="InterPro" id="IPR042092">
    <property type="entry name" value="PsdUridine_s_RsuA/RluB/E/F_cat"/>
</dbReference>
<dbReference type="InterPro" id="IPR050343">
    <property type="entry name" value="RsuA_PseudoU_synthase"/>
</dbReference>
<evidence type="ECO:0000313" key="8">
    <source>
        <dbReference type="EMBL" id="MBB5056531.1"/>
    </source>
</evidence>
<evidence type="ECO:0000313" key="9">
    <source>
        <dbReference type="Proteomes" id="UP000540989"/>
    </source>
</evidence>
<keyword evidence="9" id="KW-1185">Reference proteome</keyword>
<sequence length="319" mass="35473">MPKSPNTPTSKIKPEEPDAPTGDRLQKILAKAGIASRRKAEEIILEGRVQVNGTTITELGTRADASRDHIRVDGKLLKGPEEQRYYMLNKPRGYVTTLTDPQKRPTVMDLMSAPKSGPHGDNVRLYPVGRLDYLSEGLLLMTNDGELANSLSKAAAGVEKTYLVKVSGVPPDSAIDQIRRGIMIDRGRLDEVRAGRRDRIITAPAQIELVRGGDNPWYQLTLTEGRNRQLRKMFEEIGHHVEKIRRIGYGALRLDVPPGEFRELKPGEVMALSRAASGKKVVPKKNLPEFAQLKAPVKKRTAPPRRTFASNTRPSRRPS</sequence>
<dbReference type="CDD" id="cd02870">
    <property type="entry name" value="PseudoU_synth_RsuA_like"/>
    <property type="match status" value="1"/>
</dbReference>
<dbReference type="Gene3D" id="3.10.290.10">
    <property type="entry name" value="RNA-binding S4 domain"/>
    <property type="match status" value="1"/>
</dbReference>
<dbReference type="CDD" id="cd00165">
    <property type="entry name" value="S4"/>
    <property type="match status" value="1"/>
</dbReference>
<dbReference type="EC" id="5.4.99.-" evidence="5"/>
<keyword evidence="2 4" id="KW-0694">RNA-binding</keyword>
<feature type="region of interest" description="Disordered" evidence="6">
    <location>
        <begin position="1"/>
        <end position="23"/>
    </location>
</feature>
<dbReference type="GO" id="GO:0120159">
    <property type="term" value="F:rRNA pseudouridine synthase activity"/>
    <property type="evidence" value="ECO:0007669"/>
    <property type="project" value="UniProtKB-ARBA"/>
</dbReference>
<protein>
    <recommendedName>
        <fullName evidence="5">Pseudouridine synthase</fullName>
        <ecNumber evidence="5">5.4.99.-</ecNumber>
    </recommendedName>
</protein>
<feature type="region of interest" description="Disordered" evidence="6">
    <location>
        <begin position="291"/>
        <end position="319"/>
    </location>
</feature>
<evidence type="ECO:0000259" key="7">
    <source>
        <dbReference type="SMART" id="SM00363"/>
    </source>
</evidence>
<dbReference type="RefSeq" id="WP_184214520.1">
    <property type="nucleotide sequence ID" value="NZ_JACHIP010000002.1"/>
</dbReference>
<dbReference type="Pfam" id="PF00849">
    <property type="entry name" value="PseudoU_synth_2"/>
    <property type="match status" value="1"/>
</dbReference>
<dbReference type="InterPro" id="IPR018496">
    <property type="entry name" value="PsdUridine_synth_RsuA/RluB_CS"/>
</dbReference>
<dbReference type="Proteomes" id="UP000540989">
    <property type="component" value="Unassembled WGS sequence"/>
</dbReference>
<dbReference type="InterPro" id="IPR020103">
    <property type="entry name" value="PsdUridine_synth_cat_dom_sf"/>
</dbReference>
<dbReference type="EMBL" id="JACHIP010000002">
    <property type="protein sequence ID" value="MBB5056531.1"/>
    <property type="molecule type" value="Genomic_DNA"/>
</dbReference>
<feature type="compositionally biased region" description="Polar residues" evidence="6">
    <location>
        <begin position="1"/>
        <end position="10"/>
    </location>
</feature>
<reference evidence="8 9" key="1">
    <citation type="submission" date="2020-08" db="EMBL/GenBank/DDBJ databases">
        <title>Genomic Encyclopedia of Type Strains, Phase IV (KMG-V): Genome sequencing to study the core and pangenomes of soil and plant-associated prokaryotes.</title>
        <authorList>
            <person name="Whitman W."/>
        </authorList>
    </citation>
    <scope>NUCLEOTIDE SEQUENCE [LARGE SCALE GENOMIC DNA]</scope>
    <source>
        <strain evidence="8 9">M8UP14</strain>
    </source>
</reference>
<dbReference type="NCBIfam" id="TIGR00093">
    <property type="entry name" value="pseudouridine synthase"/>
    <property type="match status" value="1"/>
</dbReference>
<comment type="caution">
    <text evidence="8">The sequence shown here is derived from an EMBL/GenBank/DDBJ whole genome shotgun (WGS) entry which is preliminary data.</text>
</comment>